<evidence type="ECO:0000313" key="10">
    <source>
        <dbReference type="Proteomes" id="UP000749559"/>
    </source>
</evidence>
<keyword evidence="2 5" id="KW-0812">Transmembrane</keyword>
<evidence type="ECO:0000256" key="3">
    <source>
        <dbReference type="ARBA" id="ARBA00022989"/>
    </source>
</evidence>
<accession>A0A8J1T4R6</accession>
<feature type="transmembrane region" description="Helical" evidence="7">
    <location>
        <begin position="134"/>
        <end position="159"/>
    </location>
</feature>
<reference evidence="9" key="1">
    <citation type="submission" date="2022-03" db="EMBL/GenBank/DDBJ databases">
        <authorList>
            <person name="Martin C."/>
        </authorList>
    </citation>
    <scope>NUCLEOTIDE SEQUENCE</scope>
</reference>
<feature type="transmembrane region" description="Helical" evidence="7">
    <location>
        <begin position="414"/>
        <end position="438"/>
    </location>
</feature>
<feature type="region of interest" description="Disordered" evidence="6">
    <location>
        <begin position="28"/>
        <end position="47"/>
    </location>
</feature>
<dbReference type="InterPro" id="IPR000276">
    <property type="entry name" value="GPCR_Rhodpsn"/>
</dbReference>
<keyword evidence="5" id="KW-0807">Transducer</keyword>
<protein>
    <submittedName>
        <fullName evidence="9">Uncharacterized protein</fullName>
    </submittedName>
</protein>
<evidence type="ECO:0000256" key="1">
    <source>
        <dbReference type="ARBA" id="ARBA00004370"/>
    </source>
</evidence>
<keyword evidence="4 7" id="KW-0472">Membrane</keyword>
<feature type="transmembrane region" description="Helical" evidence="7">
    <location>
        <begin position="315"/>
        <end position="345"/>
    </location>
</feature>
<dbReference type="PRINTS" id="PR00237">
    <property type="entry name" value="GPCRRHODOPSN"/>
</dbReference>
<name>A0A8J1T4R6_OWEFU</name>
<comment type="subcellular location">
    <subcellularLocation>
        <location evidence="1">Membrane</location>
    </subcellularLocation>
</comment>
<organism evidence="9 10">
    <name type="scientific">Owenia fusiformis</name>
    <name type="common">Polychaete worm</name>
    <dbReference type="NCBI Taxonomy" id="6347"/>
    <lineage>
        <taxon>Eukaryota</taxon>
        <taxon>Metazoa</taxon>
        <taxon>Spiralia</taxon>
        <taxon>Lophotrochozoa</taxon>
        <taxon>Annelida</taxon>
        <taxon>Polychaeta</taxon>
        <taxon>Sedentaria</taxon>
        <taxon>Canalipalpata</taxon>
        <taxon>Sabellida</taxon>
        <taxon>Oweniida</taxon>
        <taxon>Oweniidae</taxon>
        <taxon>Owenia</taxon>
    </lineage>
</organism>
<feature type="transmembrane region" description="Helical" evidence="7">
    <location>
        <begin position="168"/>
        <end position="188"/>
    </location>
</feature>
<feature type="transmembrane region" description="Helical" evidence="7">
    <location>
        <begin position="370"/>
        <end position="394"/>
    </location>
</feature>
<evidence type="ECO:0000256" key="5">
    <source>
        <dbReference type="RuleBase" id="RU000688"/>
    </source>
</evidence>
<proteinExistence type="inferred from homology"/>
<dbReference type="GO" id="GO:0004930">
    <property type="term" value="F:G protein-coupled receptor activity"/>
    <property type="evidence" value="ECO:0007669"/>
    <property type="project" value="UniProtKB-KW"/>
</dbReference>
<feature type="compositionally biased region" description="Low complexity" evidence="6">
    <location>
        <begin position="86"/>
        <end position="99"/>
    </location>
</feature>
<dbReference type="GO" id="GO:0016020">
    <property type="term" value="C:membrane"/>
    <property type="evidence" value="ECO:0007669"/>
    <property type="project" value="UniProtKB-SubCell"/>
</dbReference>
<feature type="region of interest" description="Disordered" evidence="6">
    <location>
        <begin position="53"/>
        <end position="106"/>
    </location>
</feature>
<gene>
    <name evidence="9" type="ORF">OFUS_LOCUS10970</name>
</gene>
<dbReference type="Pfam" id="PF00001">
    <property type="entry name" value="7tm_1"/>
    <property type="match status" value="1"/>
</dbReference>
<evidence type="ECO:0000256" key="4">
    <source>
        <dbReference type="ARBA" id="ARBA00023136"/>
    </source>
</evidence>
<evidence type="ECO:0000256" key="2">
    <source>
        <dbReference type="ARBA" id="ARBA00022692"/>
    </source>
</evidence>
<dbReference type="Gene3D" id="1.20.1070.10">
    <property type="entry name" value="Rhodopsin 7-helix transmembrane proteins"/>
    <property type="match status" value="1"/>
</dbReference>
<dbReference type="InterPro" id="IPR017452">
    <property type="entry name" value="GPCR_Rhodpsn_7TM"/>
</dbReference>
<feature type="compositionally biased region" description="Polar residues" evidence="6">
    <location>
        <begin position="28"/>
        <end position="45"/>
    </location>
</feature>
<evidence type="ECO:0000256" key="7">
    <source>
        <dbReference type="SAM" id="Phobius"/>
    </source>
</evidence>
<dbReference type="EMBL" id="CAIIXF020000005">
    <property type="protein sequence ID" value="CAH1784839.1"/>
    <property type="molecule type" value="Genomic_DNA"/>
</dbReference>
<evidence type="ECO:0000313" key="9">
    <source>
        <dbReference type="EMBL" id="CAH1784839.1"/>
    </source>
</evidence>
<dbReference type="OrthoDB" id="6236815at2759"/>
<feature type="signal peptide" evidence="8">
    <location>
        <begin position="1"/>
        <end position="25"/>
    </location>
</feature>
<feature type="transmembrane region" description="Helical" evidence="7">
    <location>
        <begin position="222"/>
        <end position="242"/>
    </location>
</feature>
<dbReference type="InterPro" id="IPR052954">
    <property type="entry name" value="GPCR-Ligand_Int"/>
</dbReference>
<comment type="caution">
    <text evidence="9">The sequence shown here is derived from an EMBL/GenBank/DDBJ whole genome shotgun (WGS) entry which is preliminary data.</text>
</comment>
<feature type="compositionally biased region" description="Basic and acidic residues" evidence="6">
    <location>
        <begin position="62"/>
        <end position="71"/>
    </location>
</feature>
<dbReference type="SUPFAM" id="SSF81321">
    <property type="entry name" value="Family A G protein-coupled receptor-like"/>
    <property type="match status" value="1"/>
</dbReference>
<keyword evidence="5" id="KW-0297">G-protein coupled receptor</keyword>
<keyword evidence="5" id="KW-0675">Receptor</keyword>
<feature type="chain" id="PRO_5043905028" evidence="8">
    <location>
        <begin position="26"/>
        <end position="478"/>
    </location>
</feature>
<evidence type="ECO:0000256" key="6">
    <source>
        <dbReference type="SAM" id="MobiDB-lite"/>
    </source>
</evidence>
<evidence type="ECO:0000256" key="8">
    <source>
        <dbReference type="SAM" id="SignalP"/>
    </source>
</evidence>
<dbReference type="Proteomes" id="UP000749559">
    <property type="component" value="Unassembled WGS sequence"/>
</dbReference>
<dbReference type="PROSITE" id="PS50262">
    <property type="entry name" value="G_PROTEIN_RECEP_F1_2"/>
    <property type="match status" value="1"/>
</dbReference>
<dbReference type="CDD" id="cd14978">
    <property type="entry name" value="7tmA_FMRFamide_R-like"/>
    <property type="match status" value="1"/>
</dbReference>
<keyword evidence="10" id="KW-1185">Reference proteome</keyword>
<feature type="transmembrane region" description="Helical" evidence="7">
    <location>
        <begin position="263"/>
        <end position="283"/>
    </location>
</feature>
<dbReference type="PROSITE" id="PS00237">
    <property type="entry name" value="G_PROTEIN_RECEP_F1_1"/>
    <property type="match status" value="1"/>
</dbReference>
<dbReference type="AlphaFoldDB" id="A0A8J1T4R6"/>
<sequence length="478" mass="53743">MKIKRFGYQLHNLLFCAILFGRTFSQETPKDNTTNGPGSANASDVQESDIRVNDSGVAATKPKIDKNDTDISKTPIINNTDIPDLTKSNTTNSSNNTTKQLQKPRMKPPIPSWCYLKNVSFGSARPKPYTEFTLVMQTFVAGILALFGIVGNILAFFVLSQDTVNTSIVFLQALAVFDTLYLLVYLTFEPYHFVYLLTSWPDKTKTITHAVHAIEKHYSDRILPVETALICMSTWTVVILTVDRFIAVCMPLAAHRLCTIKRAAIQIACISVLSIAYSVPRFFENEGTVRYQPCLQVFMYIYGRTKLGANLYFRAIYSVVLGAVIRFVIPVVIVVAMNILLILALRRSSRERQELVGNENFNKEKQNQNITLTLVAVATVYLICLIPGMALELMNMAAYWNTSINTSKFREVSSFLTTIANVLLVFNSSINFVIYCVTRKNFRKNLKKRLSPKVKGRVRKAGSIGNYTVSTKMSNSYL</sequence>
<keyword evidence="3 7" id="KW-1133">Transmembrane helix</keyword>
<dbReference type="PANTHER" id="PTHR46641:SF2">
    <property type="entry name" value="FMRFAMIDE RECEPTOR"/>
    <property type="match status" value="1"/>
</dbReference>
<comment type="similarity">
    <text evidence="5">Belongs to the G-protein coupled receptor 1 family.</text>
</comment>
<keyword evidence="8" id="KW-0732">Signal</keyword>
<dbReference type="PANTHER" id="PTHR46641">
    <property type="entry name" value="FMRFAMIDE RECEPTOR-RELATED"/>
    <property type="match status" value="1"/>
</dbReference>